<gene>
    <name evidence="1" type="ORF">MSSAC_1549</name>
</gene>
<dbReference type="EMBL" id="CP009508">
    <property type="protein sequence ID" value="AKB36139.1"/>
    <property type="molecule type" value="Genomic_DNA"/>
</dbReference>
<evidence type="ECO:0000313" key="2">
    <source>
        <dbReference type="Proteomes" id="UP000033123"/>
    </source>
</evidence>
<sequence>MLNKKVSYQGKKSTWSYVIFLKVRVLLIPPLKSEFFDYFTLLSLSTYKGKVSTYMQASTYT</sequence>
<dbReference type="HOGENOM" id="CLU_2911568_0_0_2"/>
<reference evidence="1 2" key="1">
    <citation type="submission" date="2014-07" db="EMBL/GenBank/DDBJ databases">
        <title>Methanogenic archaea and the global carbon cycle.</title>
        <authorList>
            <person name="Henriksen J.R."/>
            <person name="Luke J."/>
            <person name="Reinhart S."/>
            <person name="Benedict M.N."/>
            <person name="Youngblut N.D."/>
            <person name="Metcalf M.E."/>
            <person name="Whitaker R.J."/>
            <person name="Metcalf W.W."/>
        </authorList>
    </citation>
    <scope>NUCLEOTIDE SEQUENCE [LARGE SCALE GENOMIC DNA]</scope>
    <source>
        <strain evidence="1 2">C2J</strain>
    </source>
</reference>
<organism evidence="1 2">
    <name type="scientific">Methanosarcina siciliae C2J</name>
    <dbReference type="NCBI Taxonomy" id="1434118"/>
    <lineage>
        <taxon>Archaea</taxon>
        <taxon>Methanobacteriati</taxon>
        <taxon>Methanobacteriota</taxon>
        <taxon>Stenosarchaea group</taxon>
        <taxon>Methanomicrobia</taxon>
        <taxon>Methanosarcinales</taxon>
        <taxon>Methanosarcinaceae</taxon>
        <taxon>Methanosarcina</taxon>
    </lineage>
</organism>
<name>A0A0E3PLG4_9EURY</name>
<dbReference type="Proteomes" id="UP000033123">
    <property type="component" value="Chromosome"/>
</dbReference>
<dbReference type="KEGG" id="msj:MSSAC_1549"/>
<accession>A0A0E3PLG4</accession>
<dbReference type="AlphaFoldDB" id="A0A0E3PLG4"/>
<evidence type="ECO:0000313" key="1">
    <source>
        <dbReference type="EMBL" id="AKB36139.1"/>
    </source>
</evidence>
<dbReference type="PATRIC" id="fig|1434118.4.peg.1967"/>
<proteinExistence type="predicted"/>
<protein>
    <submittedName>
        <fullName evidence="1">CRISPR-associated protein Cas1</fullName>
    </submittedName>
</protein>